<dbReference type="Pfam" id="PF10354">
    <property type="entry name" value="BMT5-like"/>
    <property type="match status" value="2"/>
</dbReference>
<keyword evidence="3" id="KW-1185">Reference proteome</keyword>
<evidence type="ECO:0000313" key="3">
    <source>
        <dbReference type="Proteomes" id="UP000836841"/>
    </source>
</evidence>
<proteinExistence type="predicted"/>
<accession>A0AAU9RVD6</accession>
<comment type="caution">
    <text evidence="2">The sequence shown here is derived from an EMBL/GenBank/DDBJ whole genome shotgun (WGS) entry which is preliminary data.</text>
</comment>
<dbReference type="PANTHER" id="PTHR11538">
    <property type="entry name" value="PHENYLALANYL-TRNA SYNTHETASE"/>
    <property type="match status" value="1"/>
</dbReference>
<evidence type="ECO:0000313" key="2">
    <source>
        <dbReference type="EMBL" id="CAH2048993.1"/>
    </source>
</evidence>
<dbReference type="InterPro" id="IPR019446">
    <property type="entry name" value="BMT5-like"/>
</dbReference>
<protein>
    <recommendedName>
        <fullName evidence="1">25S rRNA (uridine-N(3))-methyltransferase BMT5-like domain-containing protein</fullName>
    </recommendedName>
</protein>
<dbReference type="PANTHER" id="PTHR11538:SF26">
    <property type="entry name" value="FERREDOXIN-FOLD ANTICODON-BINDING DOMAIN-CONTAINING PROTEIN 1"/>
    <property type="match status" value="1"/>
</dbReference>
<reference evidence="2 3" key="1">
    <citation type="submission" date="2022-03" db="EMBL/GenBank/DDBJ databases">
        <authorList>
            <person name="Nunn A."/>
            <person name="Chopra R."/>
            <person name="Nunn A."/>
            <person name="Contreras Garrido A."/>
        </authorList>
    </citation>
    <scope>NUCLEOTIDE SEQUENCE [LARGE SCALE GENOMIC DNA]</scope>
</reference>
<dbReference type="EMBL" id="CAJVSB020000250">
    <property type="protein sequence ID" value="CAH2048993.1"/>
    <property type="molecule type" value="Genomic_DNA"/>
</dbReference>
<feature type="domain" description="25S rRNA (uridine-N(3))-methyltransferase BMT5-like" evidence="1">
    <location>
        <begin position="134"/>
        <end position="276"/>
    </location>
</feature>
<dbReference type="GO" id="GO:0005737">
    <property type="term" value="C:cytoplasm"/>
    <property type="evidence" value="ECO:0007669"/>
    <property type="project" value="TreeGrafter"/>
</dbReference>
<dbReference type="AlphaFoldDB" id="A0AAU9RVD6"/>
<evidence type="ECO:0000259" key="1">
    <source>
        <dbReference type="Pfam" id="PF10354"/>
    </source>
</evidence>
<dbReference type="GO" id="GO:0070475">
    <property type="term" value="P:rRNA base methylation"/>
    <property type="evidence" value="ECO:0007669"/>
    <property type="project" value="InterPro"/>
</dbReference>
<organism evidence="2 3">
    <name type="scientific">Thlaspi arvense</name>
    <name type="common">Field penny-cress</name>
    <dbReference type="NCBI Taxonomy" id="13288"/>
    <lineage>
        <taxon>Eukaryota</taxon>
        <taxon>Viridiplantae</taxon>
        <taxon>Streptophyta</taxon>
        <taxon>Embryophyta</taxon>
        <taxon>Tracheophyta</taxon>
        <taxon>Spermatophyta</taxon>
        <taxon>Magnoliopsida</taxon>
        <taxon>eudicotyledons</taxon>
        <taxon>Gunneridae</taxon>
        <taxon>Pentapetalae</taxon>
        <taxon>rosids</taxon>
        <taxon>malvids</taxon>
        <taxon>Brassicales</taxon>
        <taxon>Brassicaceae</taxon>
        <taxon>Thlaspideae</taxon>
        <taxon>Thlaspi</taxon>
    </lineage>
</organism>
<feature type="domain" description="25S rRNA (uridine-N(3))-methyltransferase BMT5-like" evidence="1">
    <location>
        <begin position="59"/>
        <end position="93"/>
    </location>
</feature>
<dbReference type="GO" id="GO:0070042">
    <property type="term" value="F:rRNA (uridine-N3-)-methyltransferase activity"/>
    <property type="evidence" value="ECO:0007669"/>
    <property type="project" value="InterPro"/>
</dbReference>
<sequence>MYGLAGCRGQQPALSHGGIRKDCDSSSFILSIVSVETLMAKQEQTEVWVKHYCSSHNILLVGEGDFSFCLSLAQSFGSASNIVASSLDSYGSLLSLSLCFRFLTENFMNIYLVELVYQTSSFFTRLLVLSDGKVSAVYFIPVDVLIKKYKQAKSNWEKLEFLGASLLHGVDATKMRLHNDLRMQKFDRIIFNFPHAGFHGKEDMKHVIKMHSNLVNGFFNNASCMLRVNGEVHVNHKTKPPFSHWNIEEIAQQNSLVLIECVDFHIEDYPGYNNKRGDADGDSQWLQANCYAYGVPQPIVHVRDECYRIFSEYFNHATETFGRIDYNVSYSVHEALKLGFDKYMAEGRNSNGYLWILEELHHLTILRLAWLRNMLGGDRLY</sequence>
<name>A0AAU9RVD6_THLAR</name>
<dbReference type="Proteomes" id="UP000836841">
    <property type="component" value="Unassembled WGS sequence"/>
</dbReference>
<gene>
    <name evidence="2" type="ORF">TAV2_LOCUS8183</name>
</gene>